<accession>A0AAV2RL90</accession>
<evidence type="ECO:0000256" key="1">
    <source>
        <dbReference type="SAM" id="MobiDB-lite"/>
    </source>
</evidence>
<dbReference type="InterPro" id="IPR035437">
    <property type="entry name" value="SNase_OB-fold_sf"/>
</dbReference>
<feature type="region of interest" description="Disordered" evidence="1">
    <location>
        <begin position="331"/>
        <end position="360"/>
    </location>
</feature>
<name>A0AAV2RL90_MEGNR</name>
<dbReference type="InterPro" id="IPR050621">
    <property type="entry name" value="Tudor_domain_containing"/>
</dbReference>
<dbReference type="Gene3D" id="2.40.50.90">
    <property type="match status" value="1"/>
</dbReference>
<evidence type="ECO:0000313" key="4">
    <source>
        <dbReference type="Proteomes" id="UP001497623"/>
    </source>
</evidence>
<proteinExistence type="predicted"/>
<organism evidence="3 4">
    <name type="scientific">Meganyctiphanes norvegica</name>
    <name type="common">Northern krill</name>
    <name type="synonym">Thysanopoda norvegica</name>
    <dbReference type="NCBI Taxonomy" id="48144"/>
    <lineage>
        <taxon>Eukaryota</taxon>
        <taxon>Metazoa</taxon>
        <taxon>Ecdysozoa</taxon>
        <taxon>Arthropoda</taxon>
        <taxon>Crustacea</taxon>
        <taxon>Multicrustacea</taxon>
        <taxon>Malacostraca</taxon>
        <taxon>Eumalacostraca</taxon>
        <taxon>Eucarida</taxon>
        <taxon>Euphausiacea</taxon>
        <taxon>Euphausiidae</taxon>
        <taxon>Meganyctiphanes</taxon>
    </lineage>
</organism>
<dbReference type="AlphaFoldDB" id="A0AAV2RL90"/>
<dbReference type="InterPro" id="IPR002999">
    <property type="entry name" value="Tudor"/>
</dbReference>
<dbReference type="SUPFAM" id="SSF63748">
    <property type="entry name" value="Tudor/PWWP/MBT"/>
    <property type="match status" value="1"/>
</dbReference>
<feature type="non-terminal residue" evidence="3">
    <location>
        <position position="728"/>
    </location>
</feature>
<dbReference type="Pfam" id="PF00567">
    <property type="entry name" value="TUDOR"/>
    <property type="match status" value="1"/>
</dbReference>
<dbReference type="PANTHER" id="PTHR22948">
    <property type="entry name" value="TUDOR DOMAIN CONTAINING PROTEIN"/>
    <property type="match status" value="1"/>
</dbReference>
<gene>
    <name evidence="3" type="ORF">MNOR_LOCUS26664</name>
</gene>
<dbReference type="Gene3D" id="2.30.30.140">
    <property type="match status" value="1"/>
</dbReference>
<dbReference type="PROSITE" id="PS50304">
    <property type="entry name" value="TUDOR"/>
    <property type="match status" value="1"/>
</dbReference>
<dbReference type="GO" id="GO:0005737">
    <property type="term" value="C:cytoplasm"/>
    <property type="evidence" value="ECO:0007669"/>
    <property type="project" value="UniProtKB-ARBA"/>
</dbReference>
<comment type="caution">
    <text evidence="3">The sequence shown here is derived from an EMBL/GenBank/DDBJ whole genome shotgun (WGS) entry which is preliminary data.</text>
</comment>
<feature type="compositionally biased region" description="Basic and acidic residues" evidence="1">
    <location>
        <begin position="347"/>
        <end position="356"/>
    </location>
</feature>
<evidence type="ECO:0000313" key="3">
    <source>
        <dbReference type="EMBL" id="CAL4130992.1"/>
    </source>
</evidence>
<keyword evidence="4" id="KW-1185">Reference proteome</keyword>
<protein>
    <recommendedName>
        <fullName evidence="2">Tudor domain-containing protein</fullName>
    </recommendedName>
</protein>
<dbReference type="PANTHER" id="PTHR22948:SF29">
    <property type="entry name" value="FI02030P-RELATED"/>
    <property type="match status" value="1"/>
</dbReference>
<dbReference type="EMBL" id="CAXKWB010026961">
    <property type="protein sequence ID" value="CAL4130992.1"/>
    <property type="molecule type" value="Genomic_DNA"/>
</dbReference>
<sequence>MSKSVFWPISENSELFSHLVHLRKNDIPLSAVGSYTAFQIDDNKIEYWRPPAAQLSLAGPKGQPRINGRPKTAKSEERALEKNFVVLPSKLGCQSDASVHSNLSYTETPAGIYTPAYTPSTGIFSQAGGNSNLSGFGQSPEGMESFPQSNTNMVNSALSLQTLLRNDSEVQNVENKQLLNSASTPRCNLIFRESDTSLYSPEYVTPKMGHNGNIEYVTPRLSHNGSLDLPNVESEKTFNNIINKNESNDAYIDIPDEVFDISTSSMQGCEFQSANNTVASDAFLTPRSELNQENTNKEIVIEIETNDQDESDLQVEGFNASESKILKQQDHIISSKRKRESACDTPIKNDESKDNQLNESKNVNAISDSVKDLLNDANIEELSESKYNNIIKNCIILNNSQGVIDNSEVQQTSQYVNKSMKNTSLESPILQMKDTKTVVKLPTLLEQGSSENYQDLAKITKDNTNGNNNNNEASNLEVLEETYGVTEGSLLHGTENLQLNANGHCLMTDTEVKTACTTLNKETVINCENVMHDTNTVPQTIPPLEQYTSVYVTHFEAPNRVWIQLEDCGIENFQYEINYVVRQPVPEELVSVNSIVHAPFGDSNELYRAQVMSIINRKETQVKVIFLDYGNSELVNVSSLVRMPEAVMNVSCKAIPCFLEKVNGTDLSSWSENVDMLFSQLVNNTPFYAYIKQYDTYMELVYLYKKHMTSKLKFKYPMKLPGLIDIQM</sequence>
<evidence type="ECO:0000259" key="2">
    <source>
        <dbReference type="PROSITE" id="PS50304"/>
    </source>
</evidence>
<dbReference type="Proteomes" id="UP001497623">
    <property type="component" value="Unassembled WGS sequence"/>
</dbReference>
<dbReference type="SMART" id="SM00333">
    <property type="entry name" value="TUDOR"/>
    <property type="match status" value="1"/>
</dbReference>
<feature type="domain" description="Tudor" evidence="2">
    <location>
        <begin position="589"/>
        <end position="650"/>
    </location>
</feature>
<reference evidence="3 4" key="1">
    <citation type="submission" date="2024-05" db="EMBL/GenBank/DDBJ databases">
        <authorList>
            <person name="Wallberg A."/>
        </authorList>
    </citation>
    <scope>NUCLEOTIDE SEQUENCE [LARGE SCALE GENOMIC DNA]</scope>
</reference>